<feature type="chain" id="PRO_5035677024" description="Serine aminopeptidase S33 domain-containing protein" evidence="2">
    <location>
        <begin position="23"/>
        <end position="426"/>
    </location>
</feature>
<feature type="compositionally biased region" description="Basic residues" evidence="1">
    <location>
        <begin position="128"/>
        <end position="138"/>
    </location>
</feature>
<evidence type="ECO:0000313" key="5">
    <source>
        <dbReference type="EMBL" id="CAD9327787.1"/>
    </source>
</evidence>
<dbReference type="SUPFAM" id="SSF53474">
    <property type="entry name" value="alpha/beta-Hydrolases"/>
    <property type="match status" value="1"/>
</dbReference>
<evidence type="ECO:0000259" key="3">
    <source>
        <dbReference type="Pfam" id="PF12146"/>
    </source>
</evidence>
<dbReference type="PANTHER" id="PTHR12277">
    <property type="entry name" value="ALPHA/BETA HYDROLASE DOMAIN-CONTAINING PROTEIN"/>
    <property type="match status" value="1"/>
</dbReference>
<keyword evidence="2" id="KW-0732">Signal</keyword>
<sequence length="426" mass="47326">MCCCCPSAVSALFCLWVRSGFSKDSVAGALTFFPPDPSLYKFGRTGKDGETLPEESDDIQVARLDQDDDIDDDFSDYDDEDVLDEEELGDIELSEKNDCGGRANGNATVAKKLTKKEEVRANSEKSKNQKKRAQKKKEKSPTELLTERSIALRKRAKVRNARDALDAANGVTYTFIPNPNISRPPHYSAGTISAVKIGPQPQTGTFIAALVYRLNPSHANAKTKTILYSHGNATDVGAMNLTQSFLARHLNANVIVYDYSGYGQSGGVPMEKNTYRDIKLVYEWTAKHLAYEKREESIVVYGQSVGSGPSCYIAKKRQNIGGLILHSPFTSGMRVLTPSRALACLDIFPNIDRIKHVSCPTLVIHGMKDEEVDVAHGRALYEALKDDCKREPWWVPDRGHNDIMDGGSHLEEYLRRVKRFLASIDD</sequence>
<feature type="region of interest" description="Disordered" evidence="1">
    <location>
        <begin position="93"/>
        <end position="145"/>
    </location>
</feature>
<evidence type="ECO:0000256" key="1">
    <source>
        <dbReference type="SAM" id="MobiDB-lite"/>
    </source>
</evidence>
<feature type="domain" description="Serine aminopeptidase S33" evidence="3">
    <location>
        <begin position="224"/>
        <end position="332"/>
    </location>
</feature>
<organism evidence="4">
    <name type="scientific">Ditylum brightwellii</name>
    <dbReference type="NCBI Taxonomy" id="49249"/>
    <lineage>
        <taxon>Eukaryota</taxon>
        <taxon>Sar</taxon>
        <taxon>Stramenopiles</taxon>
        <taxon>Ochrophyta</taxon>
        <taxon>Bacillariophyta</taxon>
        <taxon>Mediophyceae</taxon>
        <taxon>Lithodesmiophycidae</taxon>
        <taxon>Lithodesmiales</taxon>
        <taxon>Lithodesmiaceae</taxon>
        <taxon>Ditylum</taxon>
    </lineage>
</organism>
<dbReference type="AlphaFoldDB" id="A0A6U3R8T6"/>
<gene>
    <name evidence="4" type="ORF">DBRI1063_LOCUS9883</name>
    <name evidence="5" type="ORF">DBRI1063_LOCUS9884</name>
</gene>
<evidence type="ECO:0000313" key="4">
    <source>
        <dbReference type="EMBL" id="CAD9327786.1"/>
    </source>
</evidence>
<evidence type="ECO:0000256" key="2">
    <source>
        <dbReference type="SAM" id="SignalP"/>
    </source>
</evidence>
<dbReference type="PANTHER" id="PTHR12277:SF81">
    <property type="entry name" value="PROTEIN ABHD13"/>
    <property type="match status" value="1"/>
</dbReference>
<name>A0A6U3R8T6_9STRA</name>
<dbReference type="InterPro" id="IPR022742">
    <property type="entry name" value="Hydrolase_4"/>
</dbReference>
<feature type="signal peptide" evidence="2">
    <location>
        <begin position="1"/>
        <end position="22"/>
    </location>
</feature>
<accession>A0A6U3R8T6</accession>
<dbReference type="Gene3D" id="3.40.50.1820">
    <property type="entry name" value="alpha/beta hydrolase"/>
    <property type="match status" value="1"/>
</dbReference>
<feature type="compositionally biased region" description="Basic and acidic residues" evidence="1">
    <location>
        <begin position="115"/>
        <end position="127"/>
    </location>
</feature>
<dbReference type="EMBL" id="HBGN01015390">
    <property type="protein sequence ID" value="CAD9327787.1"/>
    <property type="molecule type" value="Transcribed_RNA"/>
</dbReference>
<dbReference type="InterPro" id="IPR029058">
    <property type="entry name" value="AB_hydrolase_fold"/>
</dbReference>
<proteinExistence type="predicted"/>
<protein>
    <recommendedName>
        <fullName evidence="3">Serine aminopeptidase S33 domain-containing protein</fullName>
    </recommendedName>
</protein>
<dbReference type="Pfam" id="PF12146">
    <property type="entry name" value="Hydrolase_4"/>
    <property type="match status" value="1"/>
</dbReference>
<dbReference type="EMBL" id="HBGN01015389">
    <property type="protein sequence ID" value="CAD9327786.1"/>
    <property type="molecule type" value="Transcribed_RNA"/>
</dbReference>
<reference evidence="4" key="1">
    <citation type="submission" date="2021-01" db="EMBL/GenBank/DDBJ databases">
        <authorList>
            <person name="Corre E."/>
            <person name="Pelletier E."/>
            <person name="Niang G."/>
            <person name="Scheremetjew M."/>
            <person name="Finn R."/>
            <person name="Kale V."/>
            <person name="Holt S."/>
            <person name="Cochrane G."/>
            <person name="Meng A."/>
            <person name="Brown T."/>
            <person name="Cohen L."/>
        </authorList>
    </citation>
    <scope>NUCLEOTIDE SEQUENCE</scope>
    <source>
        <strain evidence="4">Pop2</strain>
    </source>
</reference>